<dbReference type="RefSeq" id="WP_091686644.1">
    <property type="nucleotide sequence ID" value="NZ_BAABFM010000024.1"/>
</dbReference>
<keyword evidence="1" id="KW-0560">Oxidoreductase</keyword>
<dbReference type="GO" id="GO:0016491">
    <property type="term" value="F:oxidoreductase activity"/>
    <property type="evidence" value="ECO:0007669"/>
    <property type="project" value="UniProtKB-KW"/>
</dbReference>
<dbReference type="InterPro" id="IPR051691">
    <property type="entry name" value="Metab_Enz_Cyan_OpOx_G3PDH"/>
</dbReference>
<dbReference type="PANTHER" id="PTHR42949">
    <property type="entry name" value="ANAEROBIC GLYCEROL-3-PHOSPHATE DEHYDROGENASE SUBUNIT B"/>
    <property type="match status" value="1"/>
</dbReference>
<evidence type="ECO:0000313" key="4">
    <source>
        <dbReference type="Proteomes" id="UP000198806"/>
    </source>
</evidence>
<dbReference type="PANTHER" id="PTHR42949:SF3">
    <property type="entry name" value="ANAEROBIC GLYCEROL-3-PHOSPHATE DEHYDROGENASE SUBUNIT B"/>
    <property type="match status" value="1"/>
</dbReference>
<dbReference type="EMBL" id="FOWD01000015">
    <property type="protein sequence ID" value="SFO26041.1"/>
    <property type="molecule type" value="Genomic_DNA"/>
</dbReference>
<keyword evidence="3" id="KW-0670">Pyruvate</keyword>
<evidence type="ECO:0000313" key="3">
    <source>
        <dbReference type="EMBL" id="SFO26041.1"/>
    </source>
</evidence>
<dbReference type="Pfam" id="PF07992">
    <property type="entry name" value="Pyr_redox_2"/>
    <property type="match status" value="1"/>
</dbReference>
<keyword evidence="4" id="KW-1185">Reference proteome</keyword>
<accession>A0A1I5FS65</accession>
<dbReference type="OrthoDB" id="9776839at2"/>
<proteinExistence type="predicted"/>
<feature type="domain" description="FAD/NAD(P)-binding" evidence="2">
    <location>
        <begin position="4"/>
        <end position="298"/>
    </location>
</feature>
<dbReference type="STRING" id="1527.SAMN04489757_11564"/>
<evidence type="ECO:0000259" key="2">
    <source>
        <dbReference type="Pfam" id="PF07992"/>
    </source>
</evidence>
<dbReference type="PRINTS" id="PR00469">
    <property type="entry name" value="PNDRDTASEII"/>
</dbReference>
<dbReference type="PRINTS" id="PR00368">
    <property type="entry name" value="FADPNR"/>
</dbReference>
<organism evidence="3 4">
    <name type="scientific">Anaerocolumna aminovalerica</name>
    <dbReference type="NCBI Taxonomy" id="1527"/>
    <lineage>
        <taxon>Bacteria</taxon>
        <taxon>Bacillati</taxon>
        <taxon>Bacillota</taxon>
        <taxon>Clostridia</taxon>
        <taxon>Lachnospirales</taxon>
        <taxon>Lachnospiraceae</taxon>
        <taxon>Anaerocolumna</taxon>
    </lineage>
</organism>
<sequence length="418" mass="46452">MLNYDVIVIGGGPGGLAGAISADREGAKVLLIEREARLGGILKQCIHDGFGLLRFEEKLSGPEYAQRFVDEFHERKIDFNVLTYVTGIKKLEHKYLVSVVNTKGVIEYTTKSIILATGCRERTSKQVFIHGTRPSGVFTAGTAQYYTNILGELPTKKCVILGSGDIGLIMARRLTLEGAKVCGVYEAKSTPSGLTRNIMQCLNDFEIPLFLSHTVTRLFGEERLQAVEIMKVDEYMVPVPGTEEIVECDALILSVGLIPENELAESLNVRIDSRTKGPVCDDDFMTSEPGIFICGNALHVNDLVDYVSESGELAGKAAANFCYKPKELVSFKVGKDFLYFVPQQVSIRKINKTSTFYFRSREVLKKAVVTISLNGKQIFEKKYAYLKPPEMEAIKLNMSQFHFVKEDTLTVEVKGEKV</sequence>
<dbReference type="Proteomes" id="UP000198806">
    <property type="component" value="Unassembled WGS sequence"/>
</dbReference>
<name>A0A1I5FS65_9FIRM</name>
<dbReference type="InterPro" id="IPR023753">
    <property type="entry name" value="FAD/NAD-binding_dom"/>
</dbReference>
<dbReference type="AlphaFoldDB" id="A0A1I5FS65"/>
<dbReference type="Gene3D" id="3.50.50.60">
    <property type="entry name" value="FAD/NAD(P)-binding domain"/>
    <property type="match status" value="2"/>
</dbReference>
<dbReference type="InterPro" id="IPR036188">
    <property type="entry name" value="FAD/NAD-bd_sf"/>
</dbReference>
<gene>
    <name evidence="3" type="ORF">SAMN04489757_11564</name>
</gene>
<protein>
    <submittedName>
        <fullName evidence="3">Pyruvate/2-oxoglutarate dehydrogenase complex, dihydrolipoamide dehydrogenase (E3) component</fullName>
    </submittedName>
</protein>
<evidence type="ECO:0000256" key="1">
    <source>
        <dbReference type="ARBA" id="ARBA00023002"/>
    </source>
</evidence>
<reference evidence="3 4" key="1">
    <citation type="submission" date="2016-10" db="EMBL/GenBank/DDBJ databases">
        <authorList>
            <person name="de Groot N.N."/>
        </authorList>
    </citation>
    <scope>NUCLEOTIDE SEQUENCE [LARGE SCALE GENOMIC DNA]</scope>
    <source>
        <strain evidence="3 4">DSM 1283</strain>
    </source>
</reference>
<dbReference type="SUPFAM" id="SSF51905">
    <property type="entry name" value="FAD/NAD(P)-binding domain"/>
    <property type="match status" value="1"/>
</dbReference>